<evidence type="ECO:0000313" key="4">
    <source>
        <dbReference type="Proteomes" id="UP000275473"/>
    </source>
</evidence>
<sequence length="139" mass="15915">MAYNKPLPNTKGVSEIYWKGLKEKKFLIPHCNECNEMFFYPRVVCPHCGGTNIEFQDHNGKGEIYSYSIVEKSFIQGFEKEVPYTVALVQLEGGKARMMTNIIECEPEKVEIGMPVEIHFQDVTDEIALPHFKPMKGGR</sequence>
<feature type="domain" description="ChsH2 rubredoxin-like zinc ribbon" evidence="2">
    <location>
        <begin position="18"/>
        <end position="54"/>
    </location>
</feature>
<proteinExistence type="predicted"/>
<dbReference type="Proteomes" id="UP000275473">
    <property type="component" value="Unassembled WGS sequence"/>
</dbReference>
<accession>A0A3M8P961</accession>
<dbReference type="PANTHER" id="PTHR34075">
    <property type="entry name" value="BLR3430 PROTEIN"/>
    <property type="match status" value="1"/>
</dbReference>
<dbReference type="Pfam" id="PF01796">
    <property type="entry name" value="OB_ChsH2_C"/>
    <property type="match status" value="1"/>
</dbReference>
<feature type="domain" description="ChsH2 C-terminal OB-fold" evidence="1">
    <location>
        <begin position="59"/>
        <end position="121"/>
    </location>
</feature>
<dbReference type="PANTHER" id="PTHR34075:SF5">
    <property type="entry name" value="BLR3430 PROTEIN"/>
    <property type="match status" value="1"/>
</dbReference>
<evidence type="ECO:0000313" key="3">
    <source>
        <dbReference type="EMBL" id="RNF40229.1"/>
    </source>
</evidence>
<dbReference type="Gene3D" id="6.10.30.10">
    <property type="match status" value="1"/>
</dbReference>
<reference evidence="3 4" key="1">
    <citation type="journal article" date="2018" name="Int. J. Syst. Evol. Microbiol.">
        <title>Planococcus salinus sp. nov., a moderately halophilic bacterium isolated from a saline-alkali soil.</title>
        <authorList>
            <person name="Gan L."/>
        </authorList>
    </citation>
    <scope>NUCLEOTIDE SEQUENCE [LARGE SCALE GENOMIC DNA]</scope>
    <source>
        <strain evidence="3 4">LCB217</strain>
    </source>
</reference>
<dbReference type="AlphaFoldDB" id="A0A3M8P961"/>
<protein>
    <submittedName>
        <fullName evidence="3">Zn-ribbon domain-containing OB-fold protein</fullName>
    </submittedName>
</protein>
<dbReference type="InterPro" id="IPR022002">
    <property type="entry name" value="ChsH2_Znr"/>
</dbReference>
<dbReference type="EMBL" id="RIAX01000003">
    <property type="protein sequence ID" value="RNF40229.1"/>
    <property type="molecule type" value="Genomic_DNA"/>
</dbReference>
<organism evidence="3 4">
    <name type="scientific">Planococcus salinus</name>
    <dbReference type="NCBI Taxonomy" id="1848460"/>
    <lineage>
        <taxon>Bacteria</taxon>
        <taxon>Bacillati</taxon>
        <taxon>Bacillota</taxon>
        <taxon>Bacilli</taxon>
        <taxon>Bacillales</taxon>
        <taxon>Caryophanaceae</taxon>
        <taxon>Planococcus</taxon>
    </lineage>
</organism>
<dbReference type="InterPro" id="IPR052513">
    <property type="entry name" value="Thioester_dehydratase-like"/>
</dbReference>
<keyword evidence="4" id="KW-1185">Reference proteome</keyword>
<dbReference type="InterPro" id="IPR002878">
    <property type="entry name" value="ChsH2_C"/>
</dbReference>
<name>A0A3M8P961_9BACL</name>
<dbReference type="SUPFAM" id="SSF50249">
    <property type="entry name" value="Nucleic acid-binding proteins"/>
    <property type="match status" value="1"/>
</dbReference>
<gene>
    <name evidence="3" type="ORF">EEX84_06240</name>
</gene>
<evidence type="ECO:0000259" key="2">
    <source>
        <dbReference type="Pfam" id="PF12172"/>
    </source>
</evidence>
<evidence type="ECO:0000259" key="1">
    <source>
        <dbReference type="Pfam" id="PF01796"/>
    </source>
</evidence>
<dbReference type="Pfam" id="PF12172">
    <property type="entry name" value="zf-ChsH2"/>
    <property type="match status" value="1"/>
</dbReference>
<comment type="caution">
    <text evidence="3">The sequence shown here is derived from an EMBL/GenBank/DDBJ whole genome shotgun (WGS) entry which is preliminary data.</text>
</comment>
<dbReference type="InterPro" id="IPR012340">
    <property type="entry name" value="NA-bd_OB-fold"/>
</dbReference>